<dbReference type="PANTHER" id="PTHR31876:SF26">
    <property type="entry name" value="PROTEIN LIKE COV 2"/>
    <property type="match status" value="1"/>
</dbReference>
<keyword evidence="1" id="KW-1133">Transmembrane helix</keyword>
<evidence type="ECO:0000256" key="1">
    <source>
        <dbReference type="SAM" id="Phobius"/>
    </source>
</evidence>
<feature type="transmembrane region" description="Helical" evidence="1">
    <location>
        <begin position="16"/>
        <end position="41"/>
    </location>
</feature>
<accession>A0A0F9SMY4</accession>
<reference evidence="2" key="1">
    <citation type="journal article" date="2015" name="Nature">
        <title>Complex archaea that bridge the gap between prokaryotes and eukaryotes.</title>
        <authorList>
            <person name="Spang A."/>
            <person name="Saw J.H."/>
            <person name="Jorgensen S.L."/>
            <person name="Zaremba-Niedzwiedzka K."/>
            <person name="Martijn J."/>
            <person name="Lind A.E."/>
            <person name="van Eijk R."/>
            <person name="Schleper C."/>
            <person name="Guy L."/>
            <person name="Ettema T.J."/>
        </authorList>
    </citation>
    <scope>NUCLEOTIDE SEQUENCE</scope>
</reference>
<dbReference type="Pfam" id="PF04367">
    <property type="entry name" value="DUF502"/>
    <property type="match status" value="1"/>
</dbReference>
<dbReference type="InterPro" id="IPR007462">
    <property type="entry name" value="COV1-like"/>
</dbReference>
<evidence type="ECO:0000313" key="2">
    <source>
        <dbReference type="EMBL" id="KKN70370.1"/>
    </source>
</evidence>
<organism evidence="2">
    <name type="scientific">marine sediment metagenome</name>
    <dbReference type="NCBI Taxonomy" id="412755"/>
    <lineage>
        <taxon>unclassified sequences</taxon>
        <taxon>metagenomes</taxon>
        <taxon>ecological metagenomes</taxon>
    </lineage>
</organism>
<keyword evidence="1" id="KW-0812">Transmembrane</keyword>
<protein>
    <recommendedName>
        <fullName evidence="3">DUF502 domain-containing protein</fullName>
    </recommendedName>
</protein>
<comment type="caution">
    <text evidence="2">The sequence shown here is derived from an EMBL/GenBank/DDBJ whole genome shotgun (WGS) entry which is preliminary data.</text>
</comment>
<feature type="transmembrane region" description="Helical" evidence="1">
    <location>
        <begin position="71"/>
        <end position="92"/>
    </location>
</feature>
<gene>
    <name evidence="2" type="ORF">LCGC14_0431700</name>
</gene>
<sequence length="226" mass="24584">MARKKSNPFGAAMKKYLIAGILTIIPLAVTWVIVAFVVRILTTVGGPPVEQLAKAIRPHAPWLAETVTNPFFLSAVAVVLVVLVLLVLGWMATKVIGRQLIGLLDWVMEQVPIVKIIYGATKKLLVTFQTSPDDVQRVVLIDFPSPEMKTVGLVTRTFEDSDTGRKLAAVYVPTTPNPTSGYLEIVPIEKITATDWTVDEAMTFIVSGGAVTPEHMNFDKGAETKA</sequence>
<keyword evidence="1" id="KW-0472">Membrane</keyword>
<evidence type="ECO:0008006" key="3">
    <source>
        <dbReference type="Google" id="ProtNLM"/>
    </source>
</evidence>
<dbReference type="EMBL" id="LAZR01000404">
    <property type="protein sequence ID" value="KKN70370.1"/>
    <property type="molecule type" value="Genomic_DNA"/>
</dbReference>
<name>A0A0F9SMY4_9ZZZZ</name>
<dbReference type="AlphaFoldDB" id="A0A0F9SMY4"/>
<proteinExistence type="predicted"/>
<dbReference type="PANTHER" id="PTHR31876">
    <property type="entry name" value="COV-LIKE PROTEIN 1"/>
    <property type="match status" value="1"/>
</dbReference>